<keyword evidence="5" id="KW-1185">Reference proteome</keyword>
<dbReference type="Proteomes" id="UP001201549">
    <property type="component" value="Unassembled WGS sequence"/>
</dbReference>
<feature type="transmembrane region" description="Helical" evidence="2">
    <location>
        <begin position="90"/>
        <end position="109"/>
    </location>
</feature>
<comment type="caution">
    <text evidence="4">The sequence shown here is derived from an EMBL/GenBank/DDBJ whole genome shotgun (WGS) entry which is preliminary data.</text>
</comment>
<dbReference type="PROSITE" id="PS51857">
    <property type="entry name" value="CSD_2"/>
    <property type="match status" value="1"/>
</dbReference>
<dbReference type="SUPFAM" id="SSF50249">
    <property type="entry name" value="Nucleic acid-binding proteins"/>
    <property type="match status" value="1"/>
</dbReference>
<dbReference type="InterPro" id="IPR052069">
    <property type="entry name" value="Ca-reg_mRNA-binding_domain"/>
</dbReference>
<keyword evidence="2" id="KW-1133">Transmembrane helix</keyword>
<dbReference type="InterPro" id="IPR010718">
    <property type="entry name" value="DUF1294"/>
</dbReference>
<keyword evidence="2" id="KW-0812">Transmembrane</keyword>
<name>A0ABT2FFD1_9GAMM</name>
<dbReference type="InterPro" id="IPR012340">
    <property type="entry name" value="NA-bd_OB-fold"/>
</dbReference>
<dbReference type="InterPro" id="IPR002059">
    <property type="entry name" value="CSP_DNA-bd"/>
</dbReference>
<proteinExistence type="predicted"/>
<dbReference type="PANTHER" id="PTHR12962:SF1">
    <property type="entry name" value="COLD SHOCK DOMAIN-CONTAINING PROTEIN CG9705"/>
    <property type="match status" value="1"/>
</dbReference>
<feature type="transmembrane region" description="Helical" evidence="2">
    <location>
        <begin position="115"/>
        <end position="132"/>
    </location>
</feature>
<feature type="domain" description="CSD" evidence="3">
    <location>
        <begin position="2"/>
        <end position="67"/>
    </location>
</feature>
<keyword evidence="1" id="KW-0597">Phosphoprotein</keyword>
<evidence type="ECO:0000313" key="4">
    <source>
        <dbReference type="EMBL" id="MCS4554934.1"/>
    </source>
</evidence>
<evidence type="ECO:0000313" key="5">
    <source>
        <dbReference type="Proteomes" id="UP001201549"/>
    </source>
</evidence>
<dbReference type="RefSeq" id="WP_238894268.1">
    <property type="nucleotide sequence ID" value="NZ_JAKOGG010000001.1"/>
</dbReference>
<dbReference type="Pfam" id="PF00313">
    <property type="entry name" value="CSD"/>
    <property type="match status" value="1"/>
</dbReference>
<protein>
    <submittedName>
        <fullName evidence="4">DUF1294 domain-containing protein</fullName>
    </submittedName>
</protein>
<dbReference type="PANTHER" id="PTHR12962">
    <property type="entry name" value="CALCIUM-REGULATED HEAT STABLE PROTEIN CRHSP-24-RELATED"/>
    <property type="match status" value="1"/>
</dbReference>
<evidence type="ECO:0000259" key="3">
    <source>
        <dbReference type="PROSITE" id="PS51857"/>
    </source>
</evidence>
<accession>A0ABT2FFD1</accession>
<reference evidence="4 5" key="1">
    <citation type="submission" date="2022-02" db="EMBL/GenBank/DDBJ databases">
        <authorList>
            <person name="Zhuang L."/>
        </authorList>
    </citation>
    <scope>NUCLEOTIDE SEQUENCE [LARGE SCALE GENOMIC DNA]</scope>
    <source>
        <strain evidence="4 5">C32</strain>
    </source>
</reference>
<keyword evidence="2" id="KW-0472">Membrane</keyword>
<dbReference type="InterPro" id="IPR011129">
    <property type="entry name" value="CSD"/>
</dbReference>
<evidence type="ECO:0000256" key="1">
    <source>
        <dbReference type="ARBA" id="ARBA00022553"/>
    </source>
</evidence>
<dbReference type="EMBL" id="JAKOGG010000001">
    <property type="protein sequence ID" value="MCS4554934.1"/>
    <property type="molecule type" value="Genomic_DNA"/>
</dbReference>
<gene>
    <name evidence="4" type="ORF">L9G74_00605</name>
</gene>
<evidence type="ECO:0000256" key="2">
    <source>
        <dbReference type="SAM" id="Phobius"/>
    </source>
</evidence>
<dbReference type="Gene3D" id="2.40.50.140">
    <property type="entry name" value="Nucleic acid-binding proteins"/>
    <property type="match status" value="1"/>
</dbReference>
<feature type="transmembrane region" description="Helical" evidence="2">
    <location>
        <begin position="175"/>
        <end position="197"/>
    </location>
</feature>
<reference evidence="5" key="2">
    <citation type="submission" date="2023-07" db="EMBL/GenBank/DDBJ databases">
        <title>Shewanella mangrovi sp. nov., an acetaldehyde- degrading bacterium isolated from mangrove sediment.</title>
        <authorList>
            <person name="Liu Y."/>
        </authorList>
    </citation>
    <scope>NUCLEOTIDE SEQUENCE [LARGE SCALE GENOMIC DNA]</scope>
    <source>
        <strain evidence="5">C32</strain>
    </source>
</reference>
<dbReference type="Pfam" id="PF06961">
    <property type="entry name" value="DUF1294"/>
    <property type="match status" value="1"/>
</dbReference>
<organism evidence="4 5">
    <name type="scientific">Shewanella electrica</name>
    <dbReference type="NCBI Taxonomy" id="515560"/>
    <lineage>
        <taxon>Bacteria</taxon>
        <taxon>Pseudomonadati</taxon>
        <taxon>Pseudomonadota</taxon>
        <taxon>Gammaproteobacteria</taxon>
        <taxon>Alteromonadales</taxon>
        <taxon>Shewanellaceae</taxon>
        <taxon>Shewanella</taxon>
    </lineage>
</organism>
<dbReference type="SMART" id="SM00357">
    <property type="entry name" value="CSP"/>
    <property type="match status" value="1"/>
</dbReference>
<sequence length="206" mass="24010">MKGKGHLSQWNDDRGFGFITPVNGDKPVFLHIKAMANRSRRPTVGELLSYELAQDKQGRWQALNAMSTNDKQQLRQQNKRNKQYQRQRGTAKYSLLFLLLLALASWQHWLPKYTPVWYLALSVISYISYALDKRAAQQDRWRISESTLQLQALLGGWPGALLAQQRLRHKSVKTAFRRVFWVMLLLNLAALFALYHYRHALPALLY</sequence>